<reference evidence="7 8" key="1">
    <citation type="journal article" date="2020" name="ISME J.">
        <title>Comparative genomics reveals insights into cyanobacterial evolution and habitat adaptation.</title>
        <authorList>
            <person name="Chen M.Y."/>
            <person name="Teng W.K."/>
            <person name="Zhao L."/>
            <person name="Hu C.X."/>
            <person name="Zhou Y.K."/>
            <person name="Han B.P."/>
            <person name="Song L.R."/>
            <person name="Shu W.S."/>
        </authorList>
    </citation>
    <scope>NUCLEOTIDE SEQUENCE [LARGE SCALE GENOMIC DNA]</scope>
    <source>
        <strain evidence="7 8">FACHB-119</strain>
    </source>
</reference>
<keyword evidence="4" id="KW-0051">Antiviral defense</keyword>
<dbReference type="InterPro" id="IPR045648">
    <property type="entry name" value="CRISPR-assoc_Cas6-like_N"/>
</dbReference>
<dbReference type="Pfam" id="PF19308">
    <property type="entry name" value="CRISPR_Cas6_N"/>
    <property type="match status" value="1"/>
</dbReference>
<accession>A0ABR8CZ36</accession>
<dbReference type="InterPro" id="IPR010156">
    <property type="entry name" value="CRISPR-assoc_prot_Cas6"/>
</dbReference>
<dbReference type="Gene3D" id="3.30.70.1900">
    <property type="match status" value="1"/>
</dbReference>
<dbReference type="EMBL" id="JACJSG010000006">
    <property type="protein sequence ID" value="MBD2500148.1"/>
    <property type="molecule type" value="Genomic_DNA"/>
</dbReference>
<dbReference type="RefSeq" id="WP_190468368.1">
    <property type="nucleotide sequence ID" value="NZ_JACJSG010000006.1"/>
</dbReference>
<evidence type="ECO:0000256" key="1">
    <source>
        <dbReference type="ARBA" id="ARBA00022722"/>
    </source>
</evidence>
<dbReference type="InterPro" id="IPR019267">
    <property type="entry name" value="CRISPR-assoc_Cas6_C"/>
</dbReference>
<evidence type="ECO:0000256" key="3">
    <source>
        <dbReference type="ARBA" id="ARBA00022801"/>
    </source>
</evidence>
<proteinExistence type="predicted"/>
<organism evidence="7 8">
    <name type="scientific">Anabaena azotica FACHB-119</name>
    <dbReference type="NCBI Taxonomy" id="947527"/>
    <lineage>
        <taxon>Bacteria</taxon>
        <taxon>Bacillati</taxon>
        <taxon>Cyanobacteriota</taxon>
        <taxon>Cyanophyceae</taxon>
        <taxon>Nostocales</taxon>
        <taxon>Nostocaceae</taxon>
        <taxon>Anabaena</taxon>
        <taxon>Anabaena azotica</taxon>
    </lineage>
</organism>
<dbReference type="CDD" id="cd21141">
    <property type="entry name" value="Cas6_III-like"/>
    <property type="match status" value="1"/>
</dbReference>
<dbReference type="NCBIfam" id="TIGR01877">
    <property type="entry name" value="cas_cas6"/>
    <property type="match status" value="1"/>
</dbReference>
<name>A0ABR8CZ36_9NOST</name>
<dbReference type="Gene3D" id="3.30.70.1890">
    <property type="match status" value="1"/>
</dbReference>
<evidence type="ECO:0000313" key="8">
    <source>
        <dbReference type="Proteomes" id="UP000661112"/>
    </source>
</evidence>
<gene>
    <name evidence="7" type="primary">cas6</name>
    <name evidence="7" type="ORF">H6G83_05860</name>
</gene>
<keyword evidence="3" id="KW-0378">Hydrolase</keyword>
<dbReference type="InterPro" id="IPR045747">
    <property type="entry name" value="CRISPR-assoc_prot_Cas6_N_sf"/>
</dbReference>
<keyword evidence="1" id="KW-0540">Nuclease</keyword>
<feature type="domain" description="CRISPR-associated protein Cas6-like N-terminal" evidence="6">
    <location>
        <begin position="39"/>
        <end position="82"/>
    </location>
</feature>
<sequence length="370" mass="41432">MPRIAKKKINHQLAGTDWSPESELVGLEFELVTNEDVLLYPQYTIGLHAWFLDQVRSTDPELSAYLHDGESEKPFTISALDGELVSSGKQLKLFPNRTYRWYVTGLSGRVTTWLAQWMTNLPPEVNLRNAPLQIIACNVVFAPTTYAQLLNSQLEANIALQFLSPTSFRRKGHHLPLPVPVNVFHSYLRRWNDFAATPVDQDTFLAWVDEYVLITRHQIATVKVLAGKKGAVTGFTGAVEFGLAKEAYDKPEFCTMFSALGKLAPYCGTGHKTTFGLGQTRLGWSSQAVADVPNVESLLAKRIEELTDIFKGQRKRTGGDRAIEVASTWATILARREMGESLQVVAEDLQMPYETVKTYAKLARRALKVE</sequence>
<evidence type="ECO:0000259" key="5">
    <source>
        <dbReference type="Pfam" id="PF10040"/>
    </source>
</evidence>
<evidence type="ECO:0000256" key="2">
    <source>
        <dbReference type="ARBA" id="ARBA00022759"/>
    </source>
</evidence>
<protein>
    <submittedName>
        <fullName evidence="7">CRISPR-associated endoribonuclease Cas6</fullName>
    </submittedName>
</protein>
<evidence type="ECO:0000256" key="4">
    <source>
        <dbReference type="ARBA" id="ARBA00023118"/>
    </source>
</evidence>
<evidence type="ECO:0000259" key="6">
    <source>
        <dbReference type="Pfam" id="PF19308"/>
    </source>
</evidence>
<keyword evidence="8" id="KW-1185">Reference proteome</keyword>
<feature type="domain" description="CRISPR-associated protein Cas6 C-terminal" evidence="5">
    <location>
        <begin position="160"/>
        <end position="280"/>
    </location>
</feature>
<dbReference type="Proteomes" id="UP000661112">
    <property type="component" value="Unassembled WGS sequence"/>
</dbReference>
<keyword evidence="2" id="KW-0255">Endonuclease</keyword>
<evidence type="ECO:0000313" key="7">
    <source>
        <dbReference type="EMBL" id="MBD2500148.1"/>
    </source>
</evidence>
<dbReference type="Pfam" id="PF10040">
    <property type="entry name" value="CRISPR_Cas6"/>
    <property type="match status" value="1"/>
</dbReference>
<comment type="caution">
    <text evidence="7">The sequence shown here is derived from an EMBL/GenBank/DDBJ whole genome shotgun (WGS) entry which is preliminary data.</text>
</comment>